<dbReference type="Pfam" id="PF13576">
    <property type="entry name" value="Pentapeptide_3"/>
    <property type="match status" value="1"/>
</dbReference>
<evidence type="ECO:0000313" key="2">
    <source>
        <dbReference type="EMBL" id="MBD2278331.1"/>
    </source>
</evidence>
<evidence type="ECO:0000256" key="1">
    <source>
        <dbReference type="SAM" id="Phobius"/>
    </source>
</evidence>
<dbReference type="Proteomes" id="UP000606721">
    <property type="component" value="Unassembled WGS sequence"/>
</dbReference>
<protein>
    <submittedName>
        <fullName evidence="2">Pentapeptide repeat-containing protein</fullName>
    </submittedName>
</protein>
<keyword evidence="1" id="KW-0812">Transmembrane</keyword>
<organism evidence="2 3">
    <name type="scientific">Aphanizomenon flos-aquae FACHB-1040</name>
    <dbReference type="NCBI Taxonomy" id="2692887"/>
    <lineage>
        <taxon>Bacteria</taxon>
        <taxon>Bacillati</taxon>
        <taxon>Cyanobacteriota</taxon>
        <taxon>Cyanophyceae</taxon>
        <taxon>Nostocales</taxon>
        <taxon>Aphanizomenonaceae</taxon>
        <taxon>Aphanizomenon</taxon>
    </lineage>
</organism>
<dbReference type="InterPro" id="IPR010994">
    <property type="entry name" value="RuvA_2-like"/>
</dbReference>
<dbReference type="SUPFAM" id="SSF47781">
    <property type="entry name" value="RuvA domain 2-like"/>
    <property type="match status" value="1"/>
</dbReference>
<feature type="transmembrane region" description="Helical" evidence="1">
    <location>
        <begin position="555"/>
        <end position="575"/>
    </location>
</feature>
<name>A0ABR8BWZ2_APHFL</name>
<keyword evidence="1" id="KW-0472">Membrane</keyword>
<comment type="caution">
    <text evidence="2">The sequence shown here is derived from an EMBL/GenBank/DDBJ whole genome shotgun (WGS) entry which is preliminary data.</text>
</comment>
<feature type="transmembrane region" description="Helical" evidence="1">
    <location>
        <begin position="40"/>
        <end position="60"/>
    </location>
</feature>
<feature type="transmembrane region" description="Helical" evidence="1">
    <location>
        <begin position="527"/>
        <end position="549"/>
    </location>
</feature>
<feature type="transmembrane region" description="Helical" evidence="1">
    <location>
        <begin position="595"/>
        <end position="614"/>
    </location>
</feature>
<feature type="transmembrane region" description="Helical" evidence="1">
    <location>
        <begin position="725"/>
        <end position="748"/>
    </location>
</feature>
<keyword evidence="3" id="KW-1185">Reference proteome</keyword>
<gene>
    <name evidence="2" type="ORF">H6F99_08470</name>
</gene>
<evidence type="ECO:0000313" key="3">
    <source>
        <dbReference type="Proteomes" id="UP000606721"/>
    </source>
</evidence>
<reference evidence="2 3" key="1">
    <citation type="journal article" date="2020" name="ISME J.">
        <title>Comparative genomics reveals insights into cyanobacterial evolution and habitat adaptation.</title>
        <authorList>
            <person name="Chen M.Y."/>
            <person name="Teng W.K."/>
            <person name="Zhao L."/>
            <person name="Hu C.X."/>
            <person name="Zhou Y.K."/>
            <person name="Han B.P."/>
            <person name="Song L.R."/>
            <person name="Shu W.S."/>
        </authorList>
    </citation>
    <scope>NUCLEOTIDE SEQUENCE [LARGE SCALE GENOMIC DNA]</scope>
    <source>
        <strain evidence="2 3">FACHB-1040</strain>
    </source>
</reference>
<accession>A0ABR8BWZ2</accession>
<sequence length="762" mass="87438">MLRLFCHFSYLQKWDFSHIWQIKNTIKKINLLSAELGKIIISKSAIISFVCIFAIFLLPIPTFAVPNEPITLTWELLQERVKTPILRDGNLTVDLKKMVIDLRPENAIFRDNFYQLLRKELQKTGATALGLDLSNSVIEGDFYGSDLGLRTPLYAQGIAQIFTHTEQQQLESLRSICLQSLARAFPNAKDCKSLLNNQSNNSSSIAVFRGALIMVGSRFNGEVKFPNTFFLQPVNAQGANFLKPTNWDESRFGRTVSFSGAIFHALSSFEGSIFFEKANFQNIKFLDAANFQGDVFCDDVKFNQGKFQQVVRFNSSYWQEKADFSSAIFNNQVNFNQVNFHQSLLMKDAIFKQALIFRESEFNESVDLQSASILNQADFSDVKFAETAFLNVSGLVFNSNQAKILGNVGEIGKKLIVLRLRGNQNILRNLSQNFRLQQQVSDANQLEYTKQRLRLIELSHQLVAININTAAVNRLINLGFSATQSAEINQYRQIKHFRNISELLVLPDVDLEIYNQLRERIVATEPLVFSGWVVKSLNWLLLSLLLLLSGYGTNFWLVFGVGGVVISCFGVLFWLVDRCRRLSPVAIIPRYYETVCILLSFIGSISGSLLAIFRNSGSPWLTLLCLFMIIFPLPGILLWRLYKQGRYHDLMDVSYFREDGTLRQLRLLIGRLPVIPRNPSFRERYMPLLWDRRWNWLNYYDFSLNNLVRLGFNDIRLRDEHLPGIISILAWYQWSLGLLYIILAGWTLSRTIPGLNLLIYLK</sequence>
<dbReference type="InterPro" id="IPR001646">
    <property type="entry name" value="5peptide_repeat"/>
</dbReference>
<feature type="transmembrane region" description="Helical" evidence="1">
    <location>
        <begin position="620"/>
        <end position="642"/>
    </location>
</feature>
<dbReference type="RefSeq" id="WP_190382776.1">
    <property type="nucleotide sequence ID" value="NZ_JACJQT010000016.1"/>
</dbReference>
<keyword evidence="1" id="KW-1133">Transmembrane helix</keyword>
<dbReference type="EMBL" id="JACJQT010000016">
    <property type="protein sequence ID" value="MBD2278331.1"/>
    <property type="molecule type" value="Genomic_DNA"/>
</dbReference>
<proteinExistence type="predicted"/>